<evidence type="ECO:0000313" key="8">
    <source>
        <dbReference type="EMBL" id="CAG4995484.1"/>
    </source>
</evidence>
<dbReference type="InterPro" id="IPR036737">
    <property type="entry name" value="OmpA-like_sf"/>
</dbReference>
<dbReference type="PRINTS" id="PR01021">
    <property type="entry name" value="OMPADOMAIN"/>
</dbReference>
<keyword evidence="8" id="KW-0449">Lipoprotein</keyword>
<dbReference type="Pfam" id="PF13432">
    <property type="entry name" value="TPR_16"/>
    <property type="match status" value="1"/>
</dbReference>
<keyword evidence="6" id="KW-0732">Signal</keyword>
<dbReference type="SMART" id="SM00028">
    <property type="entry name" value="TPR"/>
    <property type="match status" value="3"/>
</dbReference>
<dbReference type="InterPro" id="IPR011990">
    <property type="entry name" value="TPR-like_helical_dom_sf"/>
</dbReference>
<dbReference type="InterPro" id="IPR006664">
    <property type="entry name" value="OMP_bac"/>
</dbReference>
<name>A0A916NBN7_9BACT</name>
<dbReference type="Gene3D" id="1.25.40.10">
    <property type="entry name" value="Tetratricopeptide repeat domain"/>
    <property type="match status" value="1"/>
</dbReference>
<accession>A0A916NBN7</accession>
<organism evidence="8 9">
    <name type="scientific">Dyadobacter helix</name>
    <dbReference type="NCBI Taxonomy" id="2822344"/>
    <lineage>
        <taxon>Bacteria</taxon>
        <taxon>Pseudomonadati</taxon>
        <taxon>Bacteroidota</taxon>
        <taxon>Cytophagia</taxon>
        <taxon>Cytophagales</taxon>
        <taxon>Spirosomataceae</taxon>
        <taxon>Dyadobacter</taxon>
    </lineage>
</organism>
<dbReference type="Pfam" id="PF07676">
    <property type="entry name" value="PD40"/>
    <property type="match status" value="3"/>
</dbReference>
<gene>
    <name evidence="8" type="primary">pal_5</name>
    <name evidence="8" type="ORF">DYBT9275_01649</name>
</gene>
<feature type="chain" id="PRO_5037042930" evidence="6">
    <location>
        <begin position="22"/>
        <end position="631"/>
    </location>
</feature>
<evidence type="ECO:0000256" key="5">
    <source>
        <dbReference type="PROSITE-ProRule" id="PRU00473"/>
    </source>
</evidence>
<protein>
    <submittedName>
        <fullName evidence="8">Peptidoglycan-associated lipoprotein</fullName>
    </submittedName>
</protein>
<dbReference type="Gene3D" id="3.30.1330.60">
    <property type="entry name" value="OmpA-like domain"/>
    <property type="match status" value="1"/>
</dbReference>
<dbReference type="SUPFAM" id="SSF103088">
    <property type="entry name" value="OmpA-like"/>
    <property type="match status" value="1"/>
</dbReference>
<feature type="repeat" description="TPR" evidence="4">
    <location>
        <begin position="101"/>
        <end position="134"/>
    </location>
</feature>
<comment type="subcellular location">
    <subcellularLocation>
        <location evidence="1">Cell outer membrane</location>
    </subcellularLocation>
</comment>
<dbReference type="RefSeq" id="WP_215238276.1">
    <property type="nucleotide sequence ID" value="NZ_CAJRAF010000001.1"/>
</dbReference>
<keyword evidence="4" id="KW-0802">TPR repeat</keyword>
<reference evidence="8" key="1">
    <citation type="submission" date="2021-04" db="EMBL/GenBank/DDBJ databases">
        <authorList>
            <person name="Rodrigo-Torres L."/>
            <person name="Arahal R. D."/>
            <person name="Lucena T."/>
        </authorList>
    </citation>
    <scope>NUCLEOTIDE SEQUENCE</scope>
    <source>
        <strain evidence="8">CECT 9275</strain>
    </source>
</reference>
<evidence type="ECO:0000256" key="3">
    <source>
        <dbReference type="ARBA" id="ARBA00023237"/>
    </source>
</evidence>
<dbReference type="EMBL" id="CAJRAF010000001">
    <property type="protein sequence ID" value="CAG4995484.1"/>
    <property type="molecule type" value="Genomic_DNA"/>
</dbReference>
<dbReference type="PROSITE" id="PS50005">
    <property type="entry name" value="TPR"/>
    <property type="match status" value="1"/>
</dbReference>
<dbReference type="PROSITE" id="PS51123">
    <property type="entry name" value="OMPA_2"/>
    <property type="match status" value="1"/>
</dbReference>
<dbReference type="InterPro" id="IPR006665">
    <property type="entry name" value="OmpA-like"/>
</dbReference>
<evidence type="ECO:0000313" key="9">
    <source>
        <dbReference type="Proteomes" id="UP000680038"/>
    </source>
</evidence>
<evidence type="ECO:0000256" key="2">
    <source>
        <dbReference type="ARBA" id="ARBA00023136"/>
    </source>
</evidence>
<feature type="domain" description="OmpA-like" evidence="7">
    <location>
        <begin position="517"/>
        <end position="631"/>
    </location>
</feature>
<evidence type="ECO:0000259" key="7">
    <source>
        <dbReference type="PROSITE" id="PS51123"/>
    </source>
</evidence>
<dbReference type="SUPFAM" id="SSF82171">
    <property type="entry name" value="DPP6 N-terminal domain-like"/>
    <property type="match status" value="1"/>
</dbReference>
<dbReference type="CDD" id="cd07185">
    <property type="entry name" value="OmpA_C-like"/>
    <property type="match status" value="1"/>
</dbReference>
<evidence type="ECO:0000256" key="1">
    <source>
        <dbReference type="ARBA" id="ARBA00004442"/>
    </source>
</evidence>
<dbReference type="InterPro" id="IPR050330">
    <property type="entry name" value="Bact_OuterMem_StrucFunc"/>
</dbReference>
<dbReference type="AlphaFoldDB" id="A0A916NBN7"/>
<evidence type="ECO:0000256" key="6">
    <source>
        <dbReference type="SAM" id="SignalP"/>
    </source>
</evidence>
<comment type="caution">
    <text evidence="8">The sequence shown here is derived from an EMBL/GenBank/DDBJ whole genome shotgun (WGS) entry which is preliminary data.</text>
</comment>
<dbReference type="Pfam" id="PF13181">
    <property type="entry name" value="TPR_8"/>
    <property type="match status" value="1"/>
</dbReference>
<keyword evidence="3" id="KW-0998">Cell outer membrane</keyword>
<keyword evidence="9" id="KW-1185">Reference proteome</keyword>
<sequence length="631" mass="71147">MYRQFASLILLFWLSICSLQGQDLPSSRKARDLYEKAQKAWQARQLHEAASLYEKVLETDPGHYESNLRMAQISELQRNADLSKKYFQRLIVIRPADPQSAAGYQWLGRAHFQAERYDSAQYYFEKALPLFPPKSSLNRLTEKLIASCKFAKEAVKTPLDIKKYSLGDTVNFLSSQYFPVLTADNETLIFTGLTSERDENIYITHRIEKHWDVPEQISKTINSANNEGTCSISADGRTLVFTACNREDGYGSCDLYITRKEGNDWSTPVNMGGVINSRDWESQPSLSADGQVLYFASDRRGGYGKKDIWVARVNATGEWDEPKNAGMAINSPEEEVAPFIHANNRTLFFSSNGFPGMGGFDLFISRLSDTTWAAPVNIGYPINTVTDQVGMFIASDGIRAYYTDESTRNGKPMLFTFELPRKLREMIIPTRYAKGKIIDKKTSEPVTGHIDLFDLQTQNKVGTYQADPKTGSFLAVLNQGSDYAFYVSAEGYLFKSLSFSVRDSASTVNLEIPLESIEKNRVEVLHNIFFRTGSYELDEKSKVELNRLAGFLSENKTVRIEIAGHTDDVGADAANLELSRQRAISVTNFLKNSGISPDRLLAKGYGKTVPAVPNNSEENRQKNRRIEWRIL</sequence>
<dbReference type="Pfam" id="PF00691">
    <property type="entry name" value="OmpA"/>
    <property type="match status" value="1"/>
</dbReference>
<dbReference type="PANTHER" id="PTHR30329">
    <property type="entry name" value="STATOR ELEMENT OF FLAGELLAR MOTOR COMPLEX"/>
    <property type="match status" value="1"/>
</dbReference>
<dbReference type="GO" id="GO:0009279">
    <property type="term" value="C:cell outer membrane"/>
    <property type="evidence" value="ECO:0007669"/>
    <property type="project" value="UniProtKB-SubCell"/>
</dbReference>
<keyword evidence="2 5" id="KW-0472">Membrane</keyword>
<dbReference type="Gene3D" id="2.120.10.30">
    <property type="entry name" value="TolB, C-terminal domain"/>
    <property type="match status" value="1"/>
</dbReference>
<dbReference type="Proteomes" id="UP000680038">
    <property type="component" value="Unassembled WGS sequence"/>
</dbReference>
<dbReference type="SUPFAM" id="SSF48452">
    <property type="entry name" value="TPR-like"/>
    <property type="match status" value="1"/>
</dbReference>
<dbReference type="InterPro" id="IPR011659">
    <property type="entry name" value="WD40"/>
</dbReference>
<evidence type="ECO:0000256" key="4">
    <source>
        <dbReference type="PROSITE-ProRule" id="PRU00339"/>
    </source>
</evidence>
<dbReference type="InterPro" id="IPR019734">
    <property type="entry name" value="TPR_rpt"/>
</dbReference>
<dbReference type="PANTHER" id="PTHR30329:SF21">
    <property type="entry name" value="LIPOPROTEIN YIAD-RELATED"/>
    <property type="match status" value="1"/>
</dbReference>
<proteinExistence type="predicted"/>
<dbReference type="InterPro" id="IPR011042">
    <property type="entry name" value="6-blade_b-propeller_TolB-like"/>
</dbReference>
<feature type="signal peptide" evidence="6">
    <location>
        <begin position="1"/>
        <end position="21"/>
    </location>
</feature>